<reference evidence="10 11" key="1">
    <citation type="submission" date="2019-11" db="EMBL/GenBank/DDBJ databases">
        <title>Description of Pedobacter sp. LMG 31462T.</title>
        <authorList>
            <person name="Carlier A."/>
            <person name="Qi S."/>
            <person name="Vandamme P."/>
        </authorList>
    </citation>
    <scope>NUCLEOTIDE SEQUENCE [LARGE SCALE GENOMIC DNA]</scope>
    <source>
        <strain evidence="10 11">LMG 31462</strain>
    </source>
</reference>
<evidence type="ECO:0000256" key="9">
    <source>
        <dbReference type="SAM" id="Phobius"/>
    </source>
</evidence>
<dbReference type="PANTHER" id="PTHR32063">
    <property type="match status" value="1"/>
</dbReference>
<keyword evidence="3" id="KW-0813">Transport</keyword>
<dbReference type="InterPro" id="IPR001036">
    <property type="entry name" value="Acrflvin-R"/>
</dbReference>
<feature type="transmembrane region" description="Helical" evidence="9">
    <location>
        <begin position="437"/>
        <end position="457"/>
    </location>
</feature>
<evidence type="ECO:0000256" key="3">
    <source>
        <dbReference type="ARBA" id="ARBA00022448"/>
    </source>
</evidence>
<keyword evidence="4" id="KW-1003">Cell membrane</keyword>
<dbReference type="NCBIfam" id="TIGR00915">
    <property type="entry name" value="2A0602"/>
    <property type="match status" value="1"/>
</dbReference>
<keyword evidence="8 9" id="KW-0472">Membrane</keyword>
<dbReference type="SUPFAM" id="SSF82693">
    <property type="entry name" value="Multidrug efflux transporter AcrB pore domain, PN1, PN2, PC1 and PC2 subdomains"/>
    <property type="match status" value="4"/>
</dbReference>
<dbReference type="Gene3D" id="3.30.70.1430">
    <property type="entry name" value="Multidrug efflux transporter AcrB pore domain"/>
    <property type="match status" value="2"/>
</dbReference>
<comment type="similarity">
    <text evidence="2">Belongs to the resistance-nodulation-cell division (RND) (TC 2.A.6) family.</text>
</comment>
<keyword evidence="7 9" id="KW-1133">Transmembrane helix</keyword>
<feature type="transmembrane region" description="Helical" evidence="9">
    <location>
        <begin position="1003"/>
        <end position="1029"/>
    </location>
</feature>
<feature type="transmembrane region" description="Helical" evidence="9">
    <location>
        <begin position="391"/>
        <end position="416"/>
    </location>
</feature>
<keyword evidence="5" id="KW-0997">Cell inner membrane</keyword>
<dbReference type="Gene3D" id="3.30.70.1440">
    <property type="entry name" value="Multidrug efflux transporter AcrB pore domain"/>
    <property type="match status" value="1"/>
</dbReference>
<dbReference type="Gene3D" id="1.20.1640.10">
    <property type="entry name" value="Multidrug efflux transporter AcrB transmembrane domain"/>
    <property type="match status" value="2"/>
</dbReference>
<evidence type="ECO:0000256" key="1">
    <source>
        <dbReference type="ARBA" id="ARBA00004429"/>
    </source>
</evidence>
<evidence type="ECO:0000256" key="2">
    <source>
        <dbReference type="ARBA" id="ARBA00010942"/>
    </source>
</evidence>
<evidence type="ECO:0000313" key="10">
    <source>
        <dbReference type="EMBL" id="MBB2148736.1"/>
    </source>
</evidence>
<protein>
    <submittedName>
        <fullName evidence="10">Efflux RND transporter permease subunit</fullName>
    </submittedName>
</protein>
<feature type="transmembrane region" description="Helical" evidence="9">
    <location>
        <begin position="972"/>
        <end position="991"/>
    </location>
</feature>
<proteinExistence type="inferred from homology"/>
<comment type="caution">
    <text evidence="10">The sequence shown here is derived from an EMBL/GenBank/DDBJ whole genome shotgun (WGS) entry which is preliminary data.</text>
</comment>
<feature type="transmembrane region" description="Helical" evidence="9">
    <location>
        <begin position="926"/>
        <end position="951"/>
    </location>
</feature>
<evidence type="ECO:0000256" key="8">
    <source>
        <dbReference type="ARBA" id="ARBA00023136"/>
    </source>
</evidence>
<dbReference type="PRINTS" id="PR00702">
    <property type="entry name" value="ACRIFLAVINRP"/>
</dbReference>
<feature type="transmembrane region" description="Helical" evidence="9">
    <location>
        <begin position="871"/>
        <end position="889"/>
    </location>
</feature>
<feature type="transmembrane region" description="Helical" evidence="9">
    <location>
        <begin position="469"/>
        <end position="496"/>
    </location>
</feature>
<dbReference type="Pfam" id="PF00873">
    <property type="entry name" value="ACR_tran"/>
    <property type="match status" value="1"/>
</dbReference>
<dbReference type="PANTHER" id="PTHR32063:SF9">
    <property type="entry name" value="SIMILAR TO MULTIDRUG RESISTANCE PROTEIN MEXB"/>
    <property type="match status" value="1"/>
</dbReference>
<feature type="transmembrane region" description="Helical" evidence="9">
    <location>
        <begin position="365"/>
        <end position="385"/>
    </location>
</feature>
<dbReference type="InterPro" id="IPR027463">
    <property type="entry name" value="AcrB_DN_DC_subdom"/>
</dbReference>
<keyword evidence="6 9" id="KW-0812">Transmembrane</keyword>
<dbReference type="SUPFAM" id="SSF82714">
    <property type="entry name" value="Multidrug efflux transporter AcrB TolC docking domain, DN and DC subdomains"/>
    <property type="match status" value="2"/>
</dbReference>
<evidence type="ECO:0000256" key="6">
    <source>
        <dbReference type="ARBA" id="ARBA00022692"/>
    </source>
</evidence>
<evidence type="ECO:0000256" key="5">
    <source>
        <dbReference type="ARBA" id="ARBA00022519"/>
    </source>
</evidence>
<feature type="transmembrane region" description="Helical" evidence="9">
    <location>
        <begin position="896"/>
        <end position="920"/>
    </location>
</feature>
<dbReference type="Gene3D" id="3.30.2090.10">
    <property type="entry name" value="Multidrug efflux transporter AcrB TolC docking domain, DN and DC subdomains"/>
    <property type="match status" value="2"/>
</dbReference>
<organism evidence="10 11">
    <name type="scientific">Pedobacter gandavensis</name>
    <dbReference type="NCBI Taxonomy" id="2679963"/>
    <lineage>
        <taxon>Bacteria</taxon>
        <taxon>Pseudomonadati</taxon>
        <taxon>Bacteroidota</taxon>
        <taxon>Sphingobacteriia</taxon>
        <taxon>Sphingobacteriales</taxon>
        <taxon>Sphingobacteriaceae</taxon>
        <taxon>Pedobacter</taxon>
    </lineage>
</organism>
<dbReference type="Proteomes" id="UP000636110">
    <property type="component" value="Unassembled WGS sequence"/>
</dbReference>
<accession>A0ABR6EU63</accession>
<name>A0ABR6EU63_9SPHI</name>
<gene>
    <name evidence="10" type="ORF">GM920_07410</name>
</gene>
<keyword evidence="11" id="KW-1185">Reference proteome</keyword>
<evidence type="ECO:0000256" key="7">
    <source>
        <dbReference type="ARBA" id="ARBA00022989"/>
    </source>
</evidence>
<dbReference type="RefSeq" id="WP_182955016.1">
    <property type="nucleotide sequence ID" value="NZ_WNXC01000001.1"/>
</dbReference>
<dbReference type="SUPFAM" id="SSF82866">
    <property type="entry name" value="Multidrug efflux transporter AcrB transmembrane domain"/>
    <property type="match status" value="2"/>
</dbReference>
<feature type="transmembrane region" description="Helical" evidence="9">
    <location>
        <begin position="541"/>
        <end position="558"/>
    </location>
</feature>
<comment type="subcellular location">
    <subcellularLocation>
        <location evidence="1">Cell inner membrane</location>
        <topology evidence="1">Multi-pass membrane protein</topology>
    </subcellularLocation>
</comment>
<dbReference type="Gene3D" id="3.30.70.1320">
    <property type="entry name" value="Multidrug efflux transporter AcrB pore domain like"/>
    <property type="match status" value="1"/>
</dbReference>
<feature type="transmembrane region" description="Helical" evidence="9">
    <location>
        <begin position="342"/>
        <end position="358"/>
    </location>
</feature>
<evidence type="ECO:0000256" key="4">
    <source>
        <dbReference type="ARBA" id="ARBA00022475"/>
    </source>
</evidence>
<dbReference type="InterPro" id="IPR004764">
    <property type="entry name" value="MdtF-like"/>
</dbReference>
<evidence type="ECO:0000313" key="11">
    <source>
        <dbReference type="Proteomes" id="UP000636110"/>
    </source>
</evidence>
<dbReference type="EMBL" id="WNXC01000001">
    <property type="protein sequence ID" value="MBB2148736.1"/>
    <property type="molecule type" value="Genomic_DNA"/>
</dbReference>
<sequence length="1051" mass="114658">MLQSIIRRPVLATVISVLLVLLGIVGLMRLPITQFPDIAPPTIFVSGVYPGGNSEAVIRSVITPLEESINGVENMDYMKSSASNDGSFSVSIVFKQGTDPDQAAVNVQNRVAQINSQMPPEVLQAGISTSKQQNSNVMYFNVYSEDRTKYDEKFLQNYIKINLVPELKRIQGVGQVQMFGSKDYSMRVWLNPQKMAANNLTPRDVTEAIADQSLETAPGKFGEESKETIEYVVKYKGKLNLPEQYENLIIKSSADGGVLRLKDIARIEFGAASYSSDTKMDGMDAVTLGILQASGSNANEIEIAVRKSLIKAEKDFPKGIKYAILQSTKERLDESISQVKKTLIEAFILVFIVVFIFLQDFRSTLIPAIAVPVAIIGTFFFLQLIGFTVNVLTLFALVLAIGIVVDDAIVVVEAVHAKMEGSNLTAREATYSAMSEITGAIVSITLVMAAVFLPIGFMEGSSGIFYKQFAFTLAIAILISAVNALTLSPALCALFLKNPHAEKEGHKTGFSQRFFQAFNTSFNRMTEKYIGSLKWLIKFKWVSLGGLAIVIASTLWMLNTTPKGFVPMEDDSFMIYSLTMPSGTGLDRTTKFIKKVDSTFKTFEAVNITTSVSGFNIMSNSASPAYGLGFVKLKAPKERGEVQDMDAVLGMVNAKMATLKEGTVSVFRMPPVAGYGAIGGVEFVLQDRTGGDLQKFSQVANKIVGELFGVDGVAVAFTTFKADYPQFELEVNDQKAKQLGVSVRELLNTIQVYYGGAQASDFNRFGKYYRVNVKADGIFRTDKESLNMVFVKNNKGEMVPASELVSVRKVYGPESVDRYNLFNSITINAIAKPGVSNGKIMEEVEKLLAEKLPNGYSYEWNGLSREEKSSGSQTVFILALSLLFVYFLLAAQYESYILPLAVMLSIPTGLLGVFIAIKIAGIDNNIYVQVGLIMLIGLLAKNAILIIEFALQRRKEGMDLIPAALEGSRLRLRPILMTSLAFIAGMTPLMIATGGSAMGNRSISTGAAGGMLAGVILGLFIIPVLFVVFQSLQEKITGKPGLETDPQVKSN</sequence>